<organism evidence="2">
    <name type="scientific">Thrips palmi</name>
    <name type="common">Melon thrips</name>
    <dbReference type="NCBI Taxonomy" id="161013"/>
    <lineage>
        <taxon>Eukaryota</taxon>
        <taxon>Metazoa</taxon>
        <taxon>Ecdysozoa</taxon>
        <taxon>Arthropoda</taxon>
        <taxon>Hexapoda</taxon>
        <taxon>Insecta</taxon>
        <taxon>Pterygota</taxon>
        <taxon>Neoptera</taxon>
        <taxon>Paraneoptera</taxon>
        <taxon>Thysanoptera</taxon>
        <taxon>Terebrantia</taxon>
        <taxon>Thripoidea</taxon>
        <taxon>Thripidae</taxon>
        <taxon>Thrips</taxon>
    </lineage>
</organism>
<reference evidence="2" key="1">
    <citation type="submission" date="2025-08" db="UniProtKB">
        <authorList>
            <consortium name="RefSeq"/>
        </authorList>
    </citation>
    <scope>IDENTIFICATION</scope>
    <source>
        <tissue evidence="2">Total insect</tissue>
    </source>
</reference>
<protein>
    <submittedName>
        <fullName evidence="2">Uncharacterized protein LOC117648302</fullName>
    </submittedName>
</protein>
<dbReference type="KEGG" id="tpal:117648302"/>
<evidence type="ECO:0000313" key="1">
    <source>
        <dbReference type="Proteomes" id="UP000515158"/>
    </source>
</evidence>
<dbReference type="RefSeq" id="XP_034246653.1">
    <property type="nucleotide sequence ID" value="XM_034390762.1"/>
</dbReference>
<dbReference type="GeneID" id="117648302"/>
<proteinExistence type="predicted"/>
<name>A0A6P8Z2D8_THRPL</name>
<dbReference type="OrthoDB" id="7778943at2759"/>
<evidence type="ECO:0000313" key="2">
    <source>
        <dbReference type="RefSeq" id="XP_034246653.1"/>
    </source>
</evidence>
<gene>
    <name evidence="2" type="primary">LOC117648302</name>
</gene>
<dbReference type="AlphaFoldDB" id="A0A6P8Z2D8"/>
<accession>A0A6P8Z2D8</accession>
<keyword evidence="1" id="KW-1185">Reference proteome</keyword>
<dbReference type="Proteomes" id="UP000515158">
    <property type="component" value="Unplaced"/>
</dbReference>
<dbReference type="InParanoid" id="A0A6P8Z2D8"/>
<sequence length="250" mass="28547">MQNKSQDAYESVLTLIRTHLQHWIFTKVVCDFEDAMINAFRIVFGVDTQGCYFHAVDAMVLNGKRIIGLEFIQYYQEVEIVLRVCCTLPLLPAQLLQRGLNAIGVAAMNLGEYLYEIVRPFLAYVQESWMDHPNRGRVLSVCGSDHRTNNANESNNRRMRRKFGVHHPNVYHFLGTVCLFEAETIDDLASLRIGLIPTRHRSVSALCNDILIRRITTDLLRDPDPSDQTLVNFLLAASISIQRLLTEALQ</sequence>